<dbReference type="EMBL" id="JAPFFJ010000019">
    <property type="protein sequence ID" value="KAJ6400551.1"/>
    <property type="molecule type" value="Genomic_DNA"/>
</dbReference>
<reference evidence="2 3" key="1">
    <citation type="journal article" date="2023" name="Int. J. Mol. Sci.">
        <title>De Novo Assembly and Annotation of 11 Diverse Shrub Willow (Salix) Genomes Reveals Novel Gene Organization in Sex-Linked Regions.</title>
        <authorList>
            <person name="Hyden B."/>
            <person name="Feng K."/>
            <person name="Yates T.B."/>
            <person name="Jawdy S."/>
            <person name="Cereghino C."/>
            <person name="Smart L.B."/>
            <person name="Muchero W."/>
        </authorList>
    </citation>
    <scope>NUCLEOTIDE SEQUENCE [LARGE SCALE GENOMIC DNA]</scope>
    <source>
        <tissue evidence="2">Shoot tip</tissue>
    </source>
</reference>
<name>A0AAD6NQC2_9ROSI</name>
<keyword evidence="1" id="KW-0472">Membrane</keyword>
<sequence>MLSVYNRADSAPDATVAFGFLSRIMISFCAVVNDTGFMNYLILMH</sequence>
<evidence type="ECO:0000256" key="1">
    <source>
        <dbReference type="SAM" id="Phobius"/>
    </source>
</evidence>
<dbReference type="Proteomes" id="UP001162972">
    <property type="component" value="Chromosome 14"/>
</dbReference>
<feature type="transmembrane region" description="Helical" evidence="1">
    <location>
        <begin position="20"/>
        <end position="43"/>
    </location>
</feature>
<keyword evidence="1" id="KW-0812">Transmembrane</keyword>
<comment type="caution">
    <text evidence="2">The sequence shown here is derived from an EMBL/GenBank/DDBJ whole genome shotgun (WGS) entry which is preliminary data.</text>
</comment>
<feature type="non-terminal residue" evidence="2">
    <location>
        <position position="45"/>
    </location>
</feature>
<proteinExistence type="predicted"/>
<dbReference type="AlphaFoldDB" id="A0AAD6NQC2"/>
<gene>
    <name evidence="2" type="ORF">OIU84_016074</name>
</gene>
<organism evidence="2 3">
    <name type="scientific">Salix udensis</name>
    <dbReference type="NCBI Taxonomy" id="889485"/>
    <lineage>
        <taxon>Eukaryota</taxon>
        <taxon>Viridiplantae</taxon>
        <taxon>Streptophyta</taxon>
        <taxon>Embryophyta</taxon>
        <taxon>Tracheophyta</taxon>
        <taxon>Spermatophyta</taxon>
        <taxon>Magnoliopsida</taxon>
        <taxon>eudicotyledons</taxon>
        <taxon>Gunneridae</taxon>
        <taxon>Pentapetalae</taxon>
        <taxon>rosids</taxon>
        <taxon>fabids</taxon>
        <taxon>Malpighiales</taxon>
        <taxon>Salicaceae</taxon>
        <taxon>Saliceae</taxon>
        <taxon>Salix</taxon>
    </lineage>
</organism>
<accession>A0AAD6NQC2</accession>
<evidence type="ECO:0000313" key="3">
    <source>
        <dbReference type="Proteomes" id="UP001162972"/>
    </source>
</evidence>
<keyword evidence="1" id="KW-1133">Transmembrane helix</keyword>
<protein>
    <submittedName>
        <fullName evidence="2">Uncharacterized protein</fullName>
    </submittedName>
</protein>
<keyword evidence="3" id="KW-1185">Reference proteome</keyword>
<evidence type="ECO:0000313" key="2">
    <source>
        <dbReference type="EMBL" id="KAJ6400551.1"/>
    </source>
</evidence>